<dbReference type="InterPro" id="IPR009711">
    <property type="entry name" value="UPF0473"/>
</dbReference>
<comment type="similarity">
    <text evidence="1 2">Belongs to the UPF0473 family.</text>
</comment>
<accession>A0A2W0HD46</accession>
<sequence>MSEESRLDGVRVLEPVEDGDRFIIPDPETGEEYVFEELFRFELDTNENAYIFLQPEGSDNDEEEEVEVQAFRFEEPDRLFMIESEEEWDMVTEVFNTIVSEDDE</sequence>
<gene>
    <name evidence="3" type="ORF">CR205_09470</name>
</gene>
<dbReference type="HAMAP" id="MF_01448">
    <property type="entry name" value="UPF0473"/>
    <property type="match status" value="1"/>
</dbReference>
<dbReference type="PANTHER" id="PTHR40066">
    <property type="entry name" value="UPF0473 PROTEIN CBO2561/CLC_2432"/>
    <property type="match status" value="1"/>
</dbReference>
<dbReference type="Pfam" id="PF06949">
    <property type="entry name" value="DUF1292"/>
    <property type="match status" value="1"/>
</dbReference>
<dbReference type="PANTHER" id="PTHR40066:SF1">
    <property type="entry name" value="UPF0473 PROTEIN CBO2561_CLC_2432"/>
    <property type="match status" value="1"/>
</dbReference>
<name>A0A2W0HD46_9BACI</name>
<evidence type="ECO:0000256" key="2">
    <source>
        <dbReference type="HAMAP-Rule" id="MF_01448"/>
    </source>
</evidence>
<dbReference type="AlphaFoldDB" id="A0A2W0HD46"/>
<keyword evidence="4" id="KW-1185">Reference proteome</keyword>
<proteinExistence type="inferred from homology"/>
<protein>
    <recommendedName>
        <fullName evidence="2">UPF0473 protein CR205_09470</fullName>
    </recommendedName>
</protein>
<dbReference type="OrthoDB" id="2086132at2"/>
<dbReference type="RefSeq" id="WP_110518938.1">
    <property type="nucleotide sequence ID" value="NZ_PDOF01000001.1"/>
</dbReference>
<dbReference type="Proteomes" id="UP000248066">
    <property type="component" value="Unassembled WGS sequence"/>
</dbReference>
<reference evidence="3 4" key="1">
    <citation type="submission" date="2017-10" db="EMBL/GenBank/DDBJ databases">
        <title>Bacillus sp. nov., a halophilic bacterium isolated from a Yangshapao Lake.</title>
        <authorList>
            <person name="Wang H."/>
        </authorList>
    </citation>
    <scope>NUCLEOTIDE SEQUENCE [LARGE SCALE GENOMIC DNA]</scope>
    <source>
        <strain evidence="3 4">YSP-3</strain>
    </source>
</reference>
<evidence type="ECO:0000313" key="4">
    <source>
        <dbReference type="Proteomes" id="UP000248066"/>
    </source>
</evidence>
<organism evidence="3 4">
    <name type="scientific">Alteribacter lacisalsi</name>
    <dbReference type="NCBI Taxonomy" id="2045244"/>
    <lineage>
        <taxon>Bacteria</taxon>
        <taxon>Bacillati</taxon>
        <taxon>Bacillota</taxon>
        <taxon>Bacilli</taxon>
        <taxon>Bacillales</taxon>
        <taxon>Bacillaceae</taxon>
        <taxon>Alteribacter</taxon>
    </lineage>
</organism>
<evidence type="ECO:0000313" key="3">
    <source>
        <dbReference type="EMBL" id="PYZ98781.1"/>
    </source>
</evidence>
<dbReference type="EMBL" id="PDOF01000001">
    <property type="protein sequence ID" value="PYZ98781.1"/>
    <property type="molecule type" value="Genomic_DNA"/>
</dbReference>
<evidence type="ECO:0000256" key="1">
    <source>
        <dbReference type="ARBA" id="ARBA00008439"/>
    </source>
</evidence>
<comment type="caution">
    <text evidence="3">The sequence shown here is derived from an EMBL/GenBank/DDBJ whole genome shotgun (WGS) entry which is preliminary data.</text>
</comment>